<dbReference type="InterPro" id="IPR013762">
    <property type="entry name" value="Integrase-like_cat_sf"/>
</dbReference>
<protein>
    <submittedName>
        <fullName evidence="4">Integrase</fullName>
    </submittedName>
</protein>
<keyword evidence="2" id="KW-0233">DNA recombination</keyword>
<dbReference type="Proteomes" id="UP000315095">
    <property type="component" value="Unassembled WGS sequence"/>
</dbReference>
<dbReference type="InterPro" id="IPR002104">
    <property type="entry name" value="Integrase_catalytic"/>
</dbReference>
<dbReference type="Gene3D" id="1.10.443.10">
    <property type="entry name" value="Intergrase catalytic core"/>
    <property type="match status" value="1"/>
</dbReference>
<organism evidence="4 5">
    <name type="scientific">Komagataeibacter diospyri</name>
    <dbReference type="NCBI Taxonomy" id="1932662"/>
    <lineage>
        <taxon>Bacteria</taxon>
        <taxon>Pseudomonadati</taxon>
        <taxon>Pseudomonadota</taxon>
        <taxon>Alphaproteobacteria</taxon>
        <taxon>Acetobacterales</taxon>
        <taxon>Acetobacteraceae</taxon>
        <taxon>Komagataeibacter</taxon>
    </lineage>
</organism>
<dbReference type="Pfam" id="PF00589">
    <property type="entry name" value="Phage_integrase"/>
    <property type="match status" value="1"/>
</dbReference>
<evidence type="ECO:0000256" key="1">
    <source>
        <dbReference type="ARBA" id="ARBA00022908"/>
    </source>
</evidence>
<feature type="domain" description="Tyr recombinase" evidence="3">
    <location>
        <begin position="5"/>
        <end position="172"/>
    </location>
</feature>
<evidence type="ECO:0000256" key="2">
    <source>
        <dbReference type="ARBA" id="ARBA00023172"/>
    </source>
</evidence>
<dbReference type="InterPro" id="IPR050090">
    <property type="entry name" value="Tyrosine_recombinase_XerCD"/>
</dbReference>
<comment type="caution">
    <text evidence="4">The sequence shown here is derived from an EMBL/GenBank/DDBJ whole genome shotgun (WGS) entry which is preliminary data.</text>
</comment>
<reference evidence="5" key="1">
    <citation type="submission" date="2017-01" db="EMBL/GenBank/DDBJ databases">
        <title>Komagataeibacter sp. MSKU9 whole genome sequencing project.</title>
        <authorList>
            <person name="Matsutani M."/>
            <person name="Naloka K."/>
            <person name="Theeragool G."/>
            <person name="Yakushi T."/>
            <person name="Matsushita K."/>
        </authorList>
    </citation>
    <scope>NUCLEOTIDE SEQUENCE [LARGE SCALE GENOMIC DNA]</scope>
    <source>
        <strain evidence="5">MSKU9</strain>
    </source>
</reference>
<gene>
    <name evidence="4" type="ORF">MSKU9_3250</name>
</gene>
<dbReference type="PANTHER" id="PTHR30349:SF64">
    <property type="entry name" value="PROPHAGE INTEGRASE INTD-RELATED"/>
    <property type="match status" value="1"/>
</dbReference>
<evidence type="ECO:0000313" key="4">
    <source>
        <dbReference type="EMBL" id="GCE85109.1"/>
    </source>
</evidence>
<dbReference type="PROSITE" id="PS51898">
    <property type="entry name" value="TYR_RECOMBINASE"/>
    <property type="match status" value="1"/>
</dbReference>
<dbReference type="GO" id="GO:0006310">
    <property type="term" value="P:DNA recombination"/>
    <property type="evidence" value="ECO:0007669"/>
    <property type="project" value="UniProtKB-KW"/>
</dbReference>
<dbReference type="GO" id="GO:0015074">
    <property type="term" value="P:DNA integration"/>
    <property type="evidence" value="ECO:0007669"/>
    <property type="project" value="UniProtKB-KW"/>
</dbReference>
<dbReference type="GO" id="GO:0003677">
    <property type="term" value="F:DNA binding"/>
    <property type="evidence" value="ECO:0007669"/>
    <property type="project" value="InterPro"/>
</dbReference>
<sequence length="187" mass="20605">MLPSKPLPTWTPEIVQQAMGSLNHALQRAIIMALFTGQRRSDLCRMKWSDISGNFIHVIQGKTGTALKIPIHPKLAIYLDQWRHSGEFILTNTNGDPWKPNSITSSLSEASLSGRIPPGFNIHGLRKMSATLLAEAGCTTHEIAAITGHKTLAMVQHYTLAVSQEKLAKDAIARIDTSFLNQKETKP</sequence>
<accession>A0A4P5NU02</accession>
<keyword evidence="5" id="KW-1185">Reference proteome</keyword>
<dbReference type="EMBL" id="BDLU01000070">
    <property type="protein sequence ID" value="GCE85109.1"/>
    <property type="molecule type" value="Genomic_DNA"/>
</dbReference>
<proteinExistence type="predicted"/>
<dbReference type="SUPFAM" id="SSF56349">
    <property type="entry name" value="DNA breaking-rejoining enzymes"/>
    <property type="match status" value="1"/>
</dbReference>
<dbReference type="PANTHER" id="PTHR30349">
    <property type="entry name" value="PHAGE INTEGRASE-RELATED"/>
    <property type="match status" value="1"/>
</dbReference>
<keyword evidence="1" id="KW-0229">DNA integration</keyword>
<evidence type="ECO:0000313" key="5">
    <source>
        <dbReference type="Proteomes" id="UP000315095"/>
    </source>
</evidence>
<dbReference type="AlphaFoldDB" id="A0A4P5NU02"/>
<evidence type="ECO:0000259" key="3">
    <source>
        <dbReference type="PROSITE" id="PS51898"/>
    </source>
</evidence>
<name>A0A4P5NU02_9PROT</name>
<dbReference type="InterPro" id="IPR011010">
    <property type="entry name" value="DNA_brk_join_enz"/>
</dbReference>